<protein>
    <submittedName>
        <fullName evidence="4">Fructose-bisphosphate aldolase</fullName>
    </submittedName>
</protein>
<dbReference type="AlphaFoldDB" id="A0A183HWE9"/>
<evidence type="ECO:0000313" key="4">
    <source>
        <dbReference type="WBParaSite" id="OFLC_0001181101-mRNA-1"/>
    </source>
</evidence>
<feature type="transmembrane region" description="Helical" evidence="1">
    <location>
        <begin position="6"/>
        <end position="25"/>
    </location>
</feature>
<evidence type="ECO:0000313" key="2">
    <source>
        <dbReference type="EMBL" id="VDO79418.1"/>
    </source>
</evidence>
<name>A0A183HWE9_9BILA</name>
<reference evidence="4" key="1">
    <citation type="submission" date="2016-06" db="UniProtKB">
        <authorList>
            <consortium name="WormBaseParasite"/>
        </authorList>
    </citation>
    <scope>IDENTIFICATION</scope>
</reference>
<sequence length="90" mass="9808">MPLNINRILIDGILVIVGSILLAFYRDTSNNENVIGTKETIVEVATLSKDQQDELSAIARKLMEPGKGILAADESIGKNIGILSKFRLIN</sequence>
<gene>
    <name evidence="2" type="ORF">OFLC_LOCUS11809</name>
</gene>
<dbReference type="EMBL" id="UZAJ01017558">
    <property type="protein sequence ID" value="VDO79418.1"/>
    <property type="molecule type" value="Genomic_DNA"/>
</dbReference>
<dbReference type="SUPFAM" id="SSF51569">
    <property type="entry name" value="Aldolase"/>
    <property type="match status" value="1"/>
</dbReference>
<proteinExistence type="predicted"/>
<keyword evidence="3" id="KW-1185">Reference proteome</keyword>
<evidence type="ECO:0000256" key="1">
    <source>
        <dbReference type="SAM" id="Phobius"/>
    </source>
</evidence>
<dbReference type="Gene3D" id="3.20.20.70">
    <property type="entry name" value="Aldolase class I"/>
    <property type="match status" value="1"/>
</dbReference>
<evidence type="ECO:0000313" key="3">
    <source>
        <dbReference type="Proteomes" id="UP000267606"/>
    </source>
</evidence>
<keyword evidence="1" id="KW-1133">Transmembrane helix</keyword>
<accession>A0A183HWE9</accession>
<dbReference type="STRING" id="387005.A0A183HWE9"/>
<dbReference type="InterPro" id="IPR013785">
    <property type="entry name" value="Aldolase_TIM"/>
</dbReference>
<dbReference type="WBParaSite" id="OFLC_0001181101-mRNA-1">
    <property type="protein sequence ID" value="OFLC_0001181101-mRNA-1"/>
    <property type="gene ID" value="OFLC_0001181101"/>
</dbReference>
<reference evidence="2 3" key="2">
    <citation type="submission" date="2018-11" db="EMBL/GenBank/DDBJ databases">
        <authorList>
            <consortium name="Pathogen Informatics"/>
        </authorList>
    </citation>
    <scope>NUCLEOTIDE SEQUENCE [LARGE SCALE GENOMIC DNA]</scope>
</reference>
<keyword evidence="1" id="KW-0472">Membrane</keyword>
<keyword evidence="1" id="KW-0812">Transmembrane</keyword>
<dbReference type="Proteomes" id="UP000267606">
    <property type="component" value="Unassembled WGS sequence"/>
</dbReference>
<organism evidence="4">
    <name type="scientific">Onchocerca flexuosa</name>
    <dbReference type="NCBI Taxonomy" id="387005"/>
    <lineage>
        <taxon>Eukaryota</taxon>
        <taxon>Metazoa</taxon>
        <taxon>Ecdysozoa</taxon>
        <taxon>Nematoda</taxon>
        <taxon>Chromadorea</taxon>
        <taxon>Rhabditida</taxon>
        <taxon>Spirurina</taxon>
        <taxon>Spiruromorpha</taxon>
        <taxon>Filarioidea</taxon>
        <taxon>Onchocercidae</taxon>
        <taxon>Onchocerca</taxon>
    </lineage>
</organism>